<dbReference type="OrthoDB" id="2522477at2759"/>
<dbReference type="GO" id="GO:0019005">
    <property type="term" value="C:SCF ubiquitin ligase complex"/>
    <property type="evidence" value="ECO:0007669"/>
    <property type="project" value="TreeGrafter"/>
</dbReference>
<protein>
    <recommendedName>
        <fullName evidence="2">F-box domain-containing protein</fullName>
    </recommendedName>
</protein>
<dbReference type="EMBL" id="MU001679">
    <property type="protein sequence ID" value="KAF2457920.1"/>
    <property type="molecule type" value="Genomic_DNA"/>
</dbReference>
<dbReference type="Proteomes" id="UP000799766">
    <property type="component" value="Unassembled WGS sequence"/>
</dbReference>
<dbReference type="InterPro" id="IPR036047">
    <property type="entry name" value="F-box-like_dom_sf"/>
</dbReference>
<name>A0A6A6P1P0_9PEZI</name>
<dbReference type="GO" id="GO:0031146">
    <property type="term" value="P:SCF-dependent proteasomal ubiquitin-dependent protein catabolic process"/>
    <property type="evidence" value="ECO:0007669"/>
    <property type="project" value="TreeGrafter"/>
</dbReference>
<evidence type="ECO:0000313" key="3">
    <source>
        <dbReference type="EMBL" id="KAF2457920.1"/>
    </source>
</evidence>
<evidence type="ECO:0000259" key="2">
    <source>
        <dbReference type="PROSITE" id="PS50181"/>
    </source>
</evidence>
<keyword evidence="4" id="KW-1185">Reference proteome</keyword>
<dbReference type="InterPro" id="IPR001810">
    <property type="entry name" value="F-box_dom"/>
</dbReference>
<dbReference type="Pfam" id="PF12937">
    <property type="entry name" value="F-box-like"/>
    <property type="match status" value="1"/>
</dbReference>
<proteinExistence type="predicted"/>
<dbReference type="SUPFAM" id="SSF52047">
    <property type="entry name" value="RNI-like"/>
    <property type="match status" value="1"/>
</dbReference>
<sequence length="694" mass="76176">METMGPPVGPVLNSSPQLYPSSISKMHHATTPTPTPTAQHNIQQTSRLVALPDELLLCILDLVDDTKTYCALARVCRRLSSLADAYVYASVLIRTPADVQGFCAALARRSPTPPPRAIGGTDETDDAAAREAPRLRRVDRWDRVRELQIRYGVGNEEGMERMTAVLWELPNLRRLTIESPCYNDTHWRVRYRGWSSQSRIQFRGLLWAASVLIEQPQFRPLGALESLTLHSHASQQLNEMFDLGATAVVFLHPTLRHLHLSCFDIPPISSLSEIVHNLPSLGPLAKTTPLTHLVFDECNVSAEGLHSLLEYPRALRSLTLGERIHHFQRPPFRTAILDPDGLVRALAQQAHSLAHLKHTGARHIPELFSARLSPHTSHTAACPADCALGLSRMTALRTLELGDASCLRAYLLDEEVRLVDNAVPLTTPPSNVVIAAQQPEPHPVWYVTPQGLAAVATATANVAPAPYNPNAFALGGRLDATRAGATGGAPPRLEVLRLIACGERPSPVADLAAAWRFVFRGPLGDGDGDGDGDGGTATAGTRPRRPRSLRRVDVVMGAVLEDEVALALLRCAQRSLDDEMYEAVRVREAVFALGRDMAALKGVELRVFGVRGSSCIPPYMFGEAVPWEVLVYEAGKAGGKVFGKRDGIDWKDCSVEERVGGRRFADFVDVRRGKLVRSGRPGEEWYPPENWEWM</sequence>
<feature type="region of interest" description="Disordered" evidence="1">
    <location>
        <begin position="526"/>
        <end position="546"/>
    </location>
</feature>
<feature type="domain" description="F-box" evidence="2">
    <location>
        <begin position="45"/>
        <end position="91"/>
    </location>
</feature>
<dbReference type="SUPFAM" id="SSF81383">
    <property type="entry name" value="F-box domain"/>
    <property type="match status" value="1"/>
</dbReference>
<accession>A0A6A6P1P0</accession>
<dbReference type="Gene3D" id="3.80.10.10">
    <property type="entry name" value="Ribonuclease Inhibitor"/>
    <property type="match status" value="1"/>
</dbReference>
<dbReference type="GO" id="GO:0005737">
    <property type="term" value="C:cytoplasm"/>
    <property type="evidence" value="ECO:0007669"/>
    <property type="project" value="TreeGrafter"/>
</dbReference>
<dbReference type="PANTHER" id="PTHR12874">
    <property type="entry name" value="F-BOX ONLY PROTEIN 48-RELATED"/>
    <property type="match status" value="1"/>
</dbReference>
<dbReference type="SMART" id="SM00256">
    <property type="entry name" value="FBOX"/>
    <property type="match status" value="1"/>
</dbReference>
<dbReference type="PROSITE" id="PS50181">
    <property type="entry name" value="FBOX"/>
    <property type="match status" value="1"/>
</dbReference>
<reference evidence="3" key="1">
    <citation type="journal article" date="2020" name="Stud. Mycol.">
        <title>101 Dothideomycetes genomes: a test case for predicting lifestyles and emergence of pathogens.</title>
        <authorList>
            <person name="Haridas S."/>
            <person name="Albert R."/>
            <person name="Binder M."/>
            <person name="Bloem J."/>
            <person name="Labutti K."/>
            <person name="Salamov A."/>
            <person name="Andreopoulos B."/>
            <person name="Baker S."/>
            <person name="Barry K."/>
            <person name="Bills G."/>
            <person name="Bluhm B."/>
            <person name="Cannon C."/>
            <person name="Castanera R."/>
            <person name="Culley D."/>
            <person name="Daum C."/>
            <person name="Ezra D."/>
            <person name="Gonzalez J."/>
            <person name="Henrissat B."/>
            <person name="Kuo A."/>
            <person name="Liang C."/>
            <person name="Lipzen A."/>
            <person name="Lutzoni F."/>
            <person name="Magnuson J."/>
            <person name="Mondo S."/>
            <person name="Nolan M."/>
            <person name="Ohm R."/>
            <person name="Pangilinan J."/>
            <person name="Park H.-J."/>
            <person name="Ramirez L."/>
            <person name="Alfaro M."/>
            <person name="Sun H."/>
            <person name="Tritt A."/>
            <person name="Yoshinaga Y."/>
            <person name="Zwiers L.-H."/>
            <person name="Turgeon B."/>
            <person name="Goodwin S."/>
            <person name="Spatafora J."/>
            <person name="Crous P."/>
            <person name="Grigoriev I."/>
        </authorList>
    </citation>
    <scope>NUCLEOTIDE SEQUENCE</scope>
    <source>
        <strain evidence="3">ATCC 16933</strain>
    </source>
</reference>
<evidence type="ECO:0000256" key="1">
    <source>
        <dbReference type="SAM" id="MobiDB-lite"/>
    </source>
</evidence>
<organism evidence="3 4">
    <name type="scientific">Lineolata rhizophorae</name>
    <dbReference type="NCBI Taxonomy" id="578093"/>
    <lineage>
        <taxon>Eukaryota</taxon>
        <taxon>Fungi</taxon>
        <taxon>Dikarya</taxon>
        <taxon>Ascomycota</taxon>
        <taxon>Pezizomycotina</taxon>
        <taxon>Dothideomycetes</taxon>
        <taxon>Dothideomycetes incertae sedis</taxon>
        <taxon>Lineolatales</taxon>
        <taxon>Lineolataceae</taxon>
        <taxon>Lineolata</taxon>
    </lineage>
</organism>
<evidence type="ECO:0000313" key="4">
    <source>
        <dbReference type="Proteomes" id="UP000799766"/>
    </source>
</evidence>
<dbReference type="PANTHER" id="PTHR12874:SF23">
    <property type="entry name" value="F-BOX PROTEIN GID2"/>
    <property type="match status" value="1"/>
</dbReference>
<gene>
    <name evidence="3" type="ORF">BDY21DRAFT_363514</name>
</gene>
<dbReference type="InterPro" id="IPR032675">
    <property type="entry name" value="LRR_dom_sf"/>
</dbReference>
<dbReference type="AlphaFoldDB" id="A0A6A6P1P0"/>